<dbReference type="PROSITE" id="PS50075">
    <property type="entry name" value="CARRIER"/>
    <property type="match status" value="1"/>
</dbReference>
<dbReference type="InterPro" id="IPR009081">
    <property type="entry name" value="PP-bd_ACP"/>
</dbReference>
<proteinExistence type="predicted"/>
<comment type="caution">
    <text evidence="2">The sequence shown here is derived from an EMBL/GenBank/DDBJ whole genome shotgun (WGS) entry which is preliminary data.</text>
</comment>
<sequence length="90" mass="10212">MELEALKNKLKQLIVVECDKEDDLEWQDITNDEPLFGSKSKIGLDSLDALQLALVLKEHFGIKVEGSKESRKHLHSINSIVEHIMSVQKS</sequence>
<dbReference type="InterPro" id="IPR036736">
    <property type="entry name" value="ACP-like_sf"/>
</dbReference>
<evidence type="ECO:0000313" key="3">
    <source>
        <dbReference type="Proteomes" id="UP000070299"/>
    </source>
</evidence>
<gene>
    <name evidence="2" type="ORF">AX660_14300</name>
</gene>
<protein>
    <submittedName>
        <fullName evidence="2">Acyl carrier protein</fullName>
    </submittedName>
</protein>
<evidence type="ECO:0000259" key="1">
    <source>
        <dbReference type="PROSITE" id="PS50075"/>
    </source>
</evidence>
<reference evidence="3" key="1">
    <citation type="submission" date="2016-02" db="EMBL/GenBank/DDBJ databases">
        <authorList>
            <person name="Schultz-Johansen M."/>
            <person name="Glaring M.A."/>
            <person name="Bech P.K."/>
            <person name="Stougaard P."/>
        </authorList>
    </citation>
    <scope>NUCLEOTIDE SEQUENCE [LARGE SCALE GENOMIC DNA]</scope>
    <source>
        <strain evidence="3">S66</strain>
    </source>
</reference>
<dbReference type="Proteomes" id="UP000070299">
    <property type="component" value="Unassembled WGS sequence"/>
</dbReference>
<dbReference type="OrthoDB" id="5432342at2"/>
<keyword evidence="3" id="KW-1185">Reference proteome</keyword>
<name>A0A136A240_9ALTE</name>
<accession>A0A136A240</accession>
<dbReference type="EMBL" id="LSNE01000005">
    <property type="protein sequence ID" value="KXI29309.1"/>
    <property type="molecule type" value="Genomic_DNA"/>
</dbReference>
<dbReference type="STRING" id="1799789.AX660_14300"/>
<dbReference type="RefSeq" id="WP_068376536.1">
    <property type="nucleotide sequence ID" value="NZ_LSNE01000005.1"/>
</dbReference>
<feature type="domain" description="Carrier" evidence="1">
    <location>
        <begin position="5"/>
        <end position="88"/>
    </location>
</feature>
<dbReference type="Pfam" id="PF00550">
    <property type="entry name" value="PP-binding"/>
    <property type="match status" value="1"/>
</dbReference>
<dbReference type="Gene3D" id="1.10.1200.10">
    <property type="entry name" value="ACP-like"/>
    <property type="match status" value="1"/>
</dbReference>
<dbReference type="SUPFAM" id="SSF47336">
    <property type="entry name" value="ACP-like"/>
    <property type="match status" value="1"/>
</dbReference>
<organism evidence="2 3">
    <name type="scientific">Paraglaciecola hydrolytica</name>
    <dbReference type="NCBI Taxonomy" id="1799789"/>
    <lineage>
        <taxon>Bacteria</taxon>
        <taxon>Pseudomonadati</taxon>
        <taxon>Pseudomonadota</taxon>
        <taxon>Gammaproteobacteria</taxon>
        <taxon>Alteromonadales</taxon>
        <taxon>Alteromonadaceae</taxon>
        <taxon>Paraglaciecola</taxon>
    </lineage>
</organism>
<dbReference type="AlphaFoldDB" id="A0A136A240"/>
<evidence type="ECO:0000313" key="2">
    <source>
        <dbReference type="EMBL" id="KXI29309.1"/>
    </source>
</evidence>